<proteinExistence type="inferred from homology"/>
<feature type="region of interest" description="Disordered" evidence="3">
    <location>
        <begin position="79"/>
        <end position="99"/>
    </location>
</feature>
<evidence type="ECO:0000259" key="4">
    <source>
        <dbReference type="PROSITE" id="PS50076"/>
    </source>
</evidence>
<dbReference type="GO" id="GO:0051259">
    <property type="term" value="P:protein complex oligomerization"/>
    <property type="evidence" value="ECO:0007669"/>
    <property type="project" value="InterPro"/>
</dbReference>
<dbReference type="VEuPathDB" id="TriTrypDB:TRSC58_02379"/>
<gene>
    <name evidence="5" type="ORF">TRSC58_02379</name>
</gene>
<organism evidence="5 6">
    <name type="scientific">Trypanosoma rangeli SC58</name>
    <dbReference type="NCBI Taxonomy" id="429131"/>
    <lineage>
        <taxon>Eukaryota</taxon>
        <taxon>Discoba</taxon>
        <taxon>Euglenozoa</taxon>
        <taxon>Kinetoplastea</taxon>
        <taxon>Metakinetoplastina</taxon>
        <taxon>Trypanosomatida</taxon>
        <taxon>Trypanosomatidae</taxon>
        <taxon>Trypanosoma</taxon>
        <taxon>Herpetosoma</taxon>
    </lineage>
</organism>
<sequence>MVFRVASFGLSLAAPRTAMTTVTRLLHTTLLVRDGGRGNFFAYLGLQLNPELNVAEVQHAYHNLQRRVHPDQTNVQAKEVEQEEQRQQQQQQPGAAPIQAVEGRKNVTAGGVADVDESKYANVAYQTLRDPFLRCKYLARLSRAGKVKGALLTPAEEEALMDNDDCRSVEENRKLMGGGAEDPVSLSPAFLEEMMAVNETIFSSDGSEEEGKAKLQLLVAHLEERYEEFYNQAKAHWKQKDLHQFYHCVVEWTYIRNALQHAKRRLD</sequence>
<dbReference type="Gene3D" id="1.20.1280.20">
    <property type="entry name" value="HscB, C-terminal domain"/>
    <property type="match status" value="1"/>
</dbReference>
<evidence type="ECO:0000256" key="2">
    <source>
        <dbReference type="ARBA" id="ARBA00023186"/>
    </source>
</evidence>
<dbReference type="Gene3D" id="1.10.287.110">
    <property type="entry name" value="DnaJ domain"/>
    <property type="match status" value="1"/>
</dbReference>
<comment type="similarity">
    <text evidence="1">Belongs to the HscB family.</text>
</comment>
<reference evidence="5 6" key="1">
    <citation type="submission" date="2013-07" db="EMBL/GenBank/DDBJ databases">
        <authorList>
            <person name="Stoco P.H."/>
            <person name="Wagner G."/>
            <person name="Gerber A."/>
            <person name="Zaha A."/>
            <person name="Thompson C."/>
            <person name="Bartholomeu D.C."/>
            <person name="Luckemeyer D.D."/>
            <person name="Bahia D."/>
            <person name="Loreto E."/>
            <person name="Prestes E.B."/>
            <person name="Lima F.M."/>
            <person name="Rodrigues-Luiz G."/>
            <person name="Vallejo G.A."/>
            <person name="Filho J.F."/>
            <person name="Monteiro K.M."/>
            <person name="Tyler K.M."/>
            <person name="de Almeida L.G."/>
            <person name="Ortiz M.F."/>
            <person name="Siervo M.A."/>
            <person name="de Moraes M.H."/>
            <person name="Cunha O.L."/>
            <person name="Mendonca-Neto R."/>
            <person name="Silva R."/>
            <person name="Teixeira S.M."/>
            <person name="Murta S.M."/>
            <person name="Sincero T.C."/>
            <person name="Mendes T.A."/>
            <person name="Urmenyi T.P."/>
            <person name="Silva V.G."/>
            <person name="da Rocha W.D."/>
            <person name="Andersson B."/>
            <person name="Romanha A.J."/>
            <person name="Steindel M."/>
            <person name="de Vasconcelos A.T."/>
            <person name="Grisard E.C."/>
        </authorList>
    </citation>
    <scope>NUCLEOTIDE SEQUENCE [LARGE SCALE GENOMIC DNA]</scope>
    <source>
        <strain evidence="5 6">SC58</strain>
    </source>
</reference>
<dbReference type="OrthoDB" id="277802at2759"/>
<name>A0A061J6W7_TRYRA</name>
<accession>A0A061J6W7</accession>
<protein>
    <recommendedName>
        <fullName evidence="4">J domain-containing protein</fullName>
    </recommendedName>
</protein>
<keyword evidence="2" id="KW-0143">Chaperone</keyword>
<dbReference type="AlphaFoldDB" id="A0A061J6W7"/>
<evidence type="ECO:0000256" key="3">
    <source>
        <dbReference type="SAM" id="MobiDB-lite"/>
    </source>
</evidence>
<dbReference type="GO" id="GO:0001671">
    <property type="term" value="F:ATPase activator activity"/>
    <property type="evidence" value="ECO:0007669"/>
    <property type="project" value="InterPro"/>
</dbReference>
<feature type="compositionally biased region" description="Low complexity" evidence="3">
    <location>
        <begin position="87"/>
        <end position="99"/>
    </location>
</feature>
<dbReference type="InterPro" id="IPR004640">
    <property type="entry name" value="HscB"/>
</dbReference>
<dbReference type="SUPFAM" id="SSF47144">
    <property type="entry name" value="HSC20 (HSCB), C-terminal oligomerisation domain"/>
    <property type="match status" value="1"/>
</dbReference>
<dbReference type="Proteomes" id="UP000031737">
    <property type="component" value="Unassembled WGS sequence"/>
</dbReference>
<dbReference type="InterPro" id="IPR036869">
    <property type="entry name" value="J_dom_sf"/>
</dbReference>
<comment type="caution">
    <text evidence="5">The sequence shown here is derived from an EMBL/GenBank/DDBJ whole genome shotgun (WGS) entry which is preliminary data.</text>
</comment>
<keyword evidence="6" id="KW-1185">Reference proteome</keyword>
<dbReference type="Pfam" id="PF07743">
    <property type="entry name" value="HSCB_C"/>
    <property type="match status" value="1"/>
</dbReference>
<dbReference type="SUPFAM" id="SSF46565">
    <property type="entry name" value="Chaperone J-domain"/>
    <property type="match status" value="1"/>
</dbReference>
<evidence type="ECO:0000313" key="5">
    <source>
        <dbReference type="EMBL" id="ESL09896.1"/>
    </source>
</evidence>
<dbReference type="EMBL" id="AUPL01002379">
    <property type="protein sequence ID" value="ESL09896.1"/>
    <property type="molecule type" value="Genomic_DNA"/>
</dbReference>
<evidence type="ECO:0000313" key="6">
    <source>
        <dbReference type="Proteomes" id="UP000031737"/>
    </source>
</evidence>
<feature type="domain" description="J" evidence="4">
    <location>
        <begin position="39"/>
        <end position="141"/>
    </location>
</feature>
<dbReference type="GO" id="GO:0051087">
    <property type="term" value="F:protein-folding chaperone binding"/>
    <property type="evidence" value="ECO:0007669"/>
    <property type="project" value="InterPro"/>
</dbReference>
<dbReference type="PANTHER" id="PTHR14021">
    <property type="entry name" value="IRON-SULFUR CLUSTER CO-CHAPERONE PROTEIN HSCB"/>
    <property type="match status" value="1"/>
</dbReference>
<dbReference type="InterPro" id="IPR036386">
    <property type="entry name" value="HscB_C_sf"/>
</dbReference>
<dbReference type="GO" id="GO:0044571">
    <property type="term" value="P:[2Fe-2S] cluster assembly"/>
    <property type="evidence" value="ECO:0007669"/>
    <property type="project" value="InterPro"/>
</dbReference>
<dbReference type="PANTHER" id="PTHR14021:SF15">
    <property type="entry name" value="IRON-SULFUR CLUSTER CO-CHAPERONE PROTEIN HSCB"/>
    <property type="match status" value="1"/>
</dbReference>
<evidence type="ECO:0000256" key="1">
    <source>
        <dbReference type="ARBA" id="ARBA00010476"/>
    </source>
</evidence>
<dbReference type="InterPro" id="IPR001623">
    <property type="entry name" value="DnaJ_domain"/>
</dbReference>
<dbReference type="GO" id="GO:0005739">
    <property type="term" value="C:mitochondrion"/>
    <property type="evidence" value="ECO:0007669"/>
    <property type="project" value="TreeGrafter"/>
</dbReference>
<dbReference type="InterPro" id="IPR009073">
    <property type="entry name" value="HscB_oligo_C"/>
</dbReference>
<dbReference type="PROSITE" id="PS50076">
    <property type="entry name" value="DNAJ_2"/>
    <property type="match status" value="1"/>
</dbReference>